<dbReference type="EMBL" id="GEDV01007367">
    <property type="protein sequence ID" value="JAP81190.1"/>
    <property type="molecule type" value="Transcribed_RNA"/>
</dbReference>
<proteinExistence type="predicted"/>
<dbReference type="AlphaFoldDB" id="A0A131YRU5"/>
<reference evidence="1" key="1">
    <citation type="journal article" date="2016" name="Ticks Tick Borne Dis.">
        <title>De novo assembly and annotation of the salivary gland transcriptome of Rhipicephalus appendiculatus male and female ticks during blood feeding.</title>
        <authorList>
            <person name="de Castro M.H."/>
            <person name="de Klerk D."/>
            <person name="Pienaar R."/>
            <person name="Latif A.A."/>
            <person name="Rees D.J."/>
            <person name="Mans B.J."/>
        </authorList>
    </citation>
    <scope>NUCLEOTIDE SEQUENCE</scope>
    <source>
        <tissue evidence="1">Salivary glands</tissue>
    </source>
</reference>
<accession>A0A131YRU5</accession>
<sequence>MNKTPPYEMDVYRFKYPEHGPHNLWELKYNETGTYNCSVFKIYNKTTVSSKDSKCALYVRGVPKQIVKPTVNCQIAFNNCSQSWIVSKPYINKCSMLVPDQ</sequence>
<evidence type="ECO:0000313" key="1">
    <source>
        <dbReference type="EMBL" id="JAP81190.1"/>
    </source>
</evidence>
<name>A0A131YRU5_RHIAP</name>
<organism evidence="1">
    <name type="scientific">Rhipicephalus appendiculatus</name>
    <name type="common">Brown ear tick</name>
    <dbReference type="NCBI Taxonomy" id="34631"/>
    <lineage>
        <taxon>Eukaryota</taxon>
        <taxon>Metazoa</taxon>
        <taxon>Ecdysozoa</taxon>
        <taxon>Arthropoda</taxon>
        <taxon>Chelicerata</taxon>
        <taxon>Arachnida</taxon>
        <taxon>Acari</taxon>
        <taxon>Parasitiformes</taxon>
        <taxon>Ixodida</taxon>
        <taxon>Ixodoidea</taxon>
        <taxon>Ixodidae</taxon>
        <taxon>Rhipicephalinae</taxon>
        <taxon>Rhipicephalus</taxon>
        <taxon>Rhipicephalus</taxon>
    </lineage>
</organism>
<protein>
    <submittedName>
        <fullName evidence="1">Lipocalin</fullName>
    </submittedName>
</protein>